<feature type="region of interest" description="Disordered" evidence="1">
    <location>
        <begin position="1"/>
        <end position="224"/>
    </location>
</feature>
<feature type="compositionally biased region" description="Polar residues" evidence="1">
    <location>
        <begin position="9"/>
        <end position="42"/>
    </location>
</feature>
<feature type="compositionally biased region" description="Polar residues" evidence="1">
    <location>
        <begin position="65"/>
        <end position="74"/>
    </location>
</feature>
<feature type="compositionally biased region" description="Polar residues" evidence="1">
    <location>
        <begin position="155"/>
        <end position="164"/>
    </location>
</feature>
<gene>
    <name evidence="2" type="ORF">HNQ64_004655</name>
</gene>
<dbReference type="AlphaFoldDB" id="A0A7W8DSZ7"/>
<keyword evidence="3" id="KW-1185">Reference proteome</keyword>
<organism evidence="2 3">
    <name type="scientific">Prosthecobacter dejongeii</name>
    <dbReference type="NCBI Taxonomy" id="48465"/>
    <lineage>
        <taxon>Bacteria</taxon>
        <taxon>Pseudomonadati</taxon>
        <taxon>Verrucomicrobiota</taxon>
        <taxon>Verrucomicrobiia</taxon>
        <taxon>Verrucomicrobiales</taxon>
        <taxon>Verrucomicrobiaceae</taxon>
        <taxon>Prosthecobacter</taxon>
    </lineage>
</organism>
<comment type="caution">
    <text evidence="2">The sequence shown here is derived from an EMBL/GenBank/DDBJ whole genome shotgun (WGS) entry which is preliminary data.</text>
</comment>
<name>A0A7W8DSZ7_9BACT</name>
<proteinExistence type="predicted"/>
<reference evidence="2 3" key="1">
    <citation type="submission" date="2020-08" db="EMBL/GenBank/DDBJ databases">
        <title>Genomic Encyclopedia of Type Strains, Phase IV (KMG-IV): sequencing the most valuable type-strain genomes for metagenomic binning, comparative biology and taxonomic classification.</title>
        <authorList>
            <person name="Goeker M."/>
        </authorList>
    </citation>
    <scope>NUCLEOTIDE SEQUENCE [LARGE SCALE GENOMIC DNA]</scope>
    <source>
        <strain evidence="2 3">DSM 12251</strain>
    </source>
</reference>
<evidence type="ECO:0000256" key="1">
    <source>
        <dbReference type="SAM" id="MobiDB-lite"/>
    </source>
</evidence>
<accession>A0A7W8DSZ7</accession>
<evidence type="ECO:0000313" key="3">
    <source>
        <dbReference type="Proteomes" id="UP000534294"/>
    </source>
</evidence>
<feature type="compositionally biased region" description="Low complexity" evidence="1">
    <location>
        <begin position="171"/>
        <end position="187"/>
    </location>
</feature>
<dbReference type="Proteomes" id="UP000534294">
    <property type="component" value="Unassembled WGS sequence"/>
</dbReference>
<dbReference type="RefSeq" id="WP_184212911.1">
    <property type="nucleotide sequence ID" value="NZ_JACHIF010000013.1"/>
</dbReference>
<dbReference type="EMBL" id="JACHIF010000013">
    <property type="protein sequence ID" value="MBB5040371.1"/>
    <property type="molecule type" value="Genomic_DNA"/>
</dbReference>
<sequence>MPPQDPSDDFSQLPTADGGSRQNGHAQSQAPRQQTRIGPRSNQPAPQAAPPEEAPIPLSDDWQELLQNPASESTDAGWIKKAFPTSLQEDLDLPQQPPAPRRTIVGRRAPLVEDSPPPVELPPEVPVPPRRTIVAKRSEETPLETLTPAAPEPPSQSKEIQTANPKKESTTKTSASKGQKAASKSASLPESIGLSENQAPSHAEIPNTAEVKEAPSTTETKVPEKLSPVRQYWERWGGKALSLSVAVHALLLLSGALIVVSQVADKQVDFLPGGGTQQGAEASQALEHKIQQKKSPWLKKAMPVRKIAAVGSISDIVLPDDVPDLLDLPKSKDFLSDSKLTAGMGLAGSGNGFGKGIGMGGKTGLVFQPFSMFGMQIKAKRLGLVLDVSTSMAPHLPRVIEEVDKVAKGSIVILYFGCGLEAPPPQGIDGDEVYSTSSVEFEKFWRLGGATLFETRKFRIDPKKEIQSEAIYRILSKRPQTYFIHNTGLGYTWLALLNDKLRTADGIYWFSDFQDRVDFKQVTIVRENLERRKQRLYMHAYMRGSAYDLVKTQLVDPTKGDVKLEE</sequence>
<feature type="compositionally biased region" description="Pro residues" evidence="1">
    <location>
        <begin position="115"/>
        <end position="129"/>
    </location>
</feature>
<protein>
    <submittedName>
        <fullName evidence="2">Uncharacterized protein</fullName>
    </submittedName>
</protein>
<evidence type="ECO:0000313" key="2">
    <source>
        <dbReference type="EMBL" id="MBB5040371.1"/>
    </source>
</evidence>